<dbReference type="Proteomes" id="UP000254040">
    <property type="component" value="Unassembled WGS sequence"/>
</dbReference>
<dbReference type="Gene3D" id="3.90.1010.10">
    <property type="match status" value="1"/>
</dbReference>
<dbReference type="GO" id="GO:0005506">
    <property type="term" value="F:iron ion binding"/>
    <property type="evidence" value="ECO:0007669"/>
    <property type="project" value="InterPro"/>
</dbReference>
<evidence type="ECO:0000313" key="4">
    <source>
        <dbReference type="Proteomes" id="UP000054985"/>
    </source>
</evidence>
<dbReference type="SUPFAM" id="SSF82649">
    <property type="entry name" value="SufE/NifU"/>
    <property type="match status" value="1"/>
</dbReference>
<dbReference type="Proteomes" id="UP000054985">
    <property type="component" value="Unassembled WGS sequence"/>
</dbReference>
<dbReference type="Pfam" id="PF01592">
    <property type="entry name" value="NifU_N"/>
    <property type="match status" value="1"/>
</dbReference>
<dbReference type="InterPro" id="IPR002871">
    <property type="entry name" value="NIF_FeS_clus_asmbl_NifU_N"/>
</dbReference>
<evidence type="ECO:0000313" key="5">
    <source>
        <dbReference type="Proteomes" id="UP000254040"/>
    </source>
</evidence>
<sequence length="130" mass="15183">MMYNKIVQDCFFQPRHIGILDLSEPLVSYCRIEQHKPRIIIDLYIQCSRTGLITTVCFKTNGNPFVIAGMEWLCRNLEGTDLMKTETISYQMLINTLEIPVSQYPVALLINDVYQESLILMKKKLERYES</sequence>
<dbReference type="EMBL" id="LNYN01000029">
    <property type="protein sequence ID" value="KTD32452.1"/>
    <property type="molecule type" value="Genomic_DNA"/>
</dbReference>
<proteinExistence type="predicted"/>
<reference evidence="2 4" key="1">
    <citation type="submission" date="2015-11" db="EMBL/GenBank/DDBJ databases">
        <title>Genomic analysis of 38 Legionella species identifies large and diverse effector repertoires.</title>
        <authorList>
            <person name="Burstein D."/>
            <person name="Amaro F."/>
            <person name="Zusman T."/>
            <person name="Lifshitz Z."/>
            <person name="Cohen O."/>
            <person name="Gilbert J.A."/>
            <person name="Pupko T."/>
            <person name="Shuman H.A."/>
            <person name="Segal G."/>
        </authorList>
    </citation>
    <scope>NUCLEOTIDE SEQUENCE [LARGE SCALE GENOMIC DNA]</scope>
    <source>
        <strain evidence="2 4">ATCC 43877</strain>
    </source>
</reference>
<gene>
    <name evidence="2" type="ORF">Lmor_2390</name>
    <name evidence="3" type="ORF">NCTC12239_01480</name>
</gene>
<protein>
    <submittedName>
        <fullName evidence="3">NifU family iron binding protein, [Fe-S] cluster formation/repair protein IscU, HesB</fullName>
    </submittedName>
    <submittedName>
        <fullName evidence="2">NifU family transporter iron binding protein</fullName>
    </submittedName>
</protein>
<reference evidence="3 5" key="2">
    <citation type="submission" date="2018-06" db="EMBL/GenBank/DDBJ databases">
        <authorList>
            <consortium name="Pathogen Informatics"/>
            <person name="Doyle S."/>
        </authorList>
    </citation>
    <scope>NUCLEOTIDE SEQUENCE [LARGE SCALE GENOMIC DNA]</scope>
    <source>
        <strain evidence="3 5">NCTC12239</strain>
    </source>
</reference>
<dbReference type="EMBL" id="UGOG01000001">
    <property type="protein sequence ID" value="STX62548.1"/>
    <property type="molecule type" value="Genomic_DNA"/>
</dbReference>
<organism evidence="3 5">
    <name type="scientific">Legionella moravica</name>
    <dbReference type="NCBI Taxonomy" id="39962"/>
    <lineage>
        <taxon>Bacteria</taxon>
        <taxon>Pseudomonadati</taxon>
        <taxon>Pseudomonadota</taxon>
        <taxon>Gammaproteobacteria</taxon>
        <taxon>Legionellales</taxon>
        <taxon>Legionellaceae</taxon>
        <taxon>Legionella</taxon>
    </lineage>
</organism>
<dbReference type="OrthoDB" id="46697at2"/>
<evidence type="ECO:0000259" key="1">
    <source>
        <dbReference type="Pfam" id="PF01592"/>
    </source>
</evidence>
<keyword evidence="4" id="KW-1185">Reference proteome</keyword>
<dbReference type="STRING" id="39962.Lmor_2390"/>
<evidence type="ECO:0000313" key="2">
    <source>
        <dbReference type="EMBL" id="KTD32452.1"/>
    </source>
</evidence>
<feature type="domain" description="NIF system FeS cluster assembly NifU N-terminal" evidence="1">
    <location>
        <begin position="2"/>
        <end position="119"/>
    </location>
</feature>
<dbReference type="GO" id="GO:0016226">
    <property type="term" value="P:iron-sulfur cluster assembly"/>
    <property type="evidence" value="ECO:0007669"/>
    <property type="project" value="InterPro"/>
</dbReference>
<dbReference type="RefSeq" id="WP_028384388.1">
    <property type="nucleotide sequence ID" value="NZ_CAAAJG010000066.1"/>
</dbReference>
<dbReference type="AlphaFoldDB" id="A0A378JYR6"/>
<evidence type="ECO:0000313" key="3">
    <source>
        <dbReference type="EMBL" id="STX62548.1"/>
    </source>
</evidence>
<dbReference type="GO" id="GO:0051536">
    <property type="term" value="F:iron-sulfur cluster binding"/>
    <property type="evidence" value="ECO:0007669"/>
    <property type="project" value="InterPro"/>
</dbReference>
<name>A0A378JYR6_9GAMM</name>
<accession>A0A378JYR6</accession>